<dbReference type="Proteomes" id="UP000438429">
    <property type="component" value="Unassembled WGS sequence"/>
</dbReference>
<name>A0A6A4RGL0_SCOMX</name>
<sequence>MNARSNNFHSRGKNTFERNQNHKDQASKWRNQDPSPLRGEGLKQEMETLIRKCLSDAVKQLEPRRPPGPPDDPKGPDNNPPLA</sequence>
<evidence type="ECO:0000313" key="2">
    <source>
        <dbReference type="EMBL" id="KAF0021626.1"/>
    </source>
</evidence>
<protein>
    <submittedName>
        <fullName evidence="2">Uncharacterized protein</fullName>
    </submittedName>
</protein>
<dbReference type="EMBL" id="VEVO01003866">
    <property type="protein sequence ID" value="KAF0021626.1"/>
    <property type="molecule type" value="Genomic_DNA"/>
</dbReference>
<evidence type="ECO:0000256" key="1">
    <source>
        <dbReference type="SAM" id="MobiDB-lite"/>
    </source>
</evidence>
<dbReference type="AlphaFoldDB" id="A0A6A4RGL0"/>
<gene>
    <name evidence="2" type="ORF">F2P81_026121</name>
</gene>
<evidence type="ECO:0000313" key="3">
    <source>
        <dbReference type="Proteomes" id="UP000438429"/>
    </source>
</evidence>
<proteinExistence type="predicted"/>
<accession>A0A6A4RGL0</accession>
<organism evidence="2 3">
    <name type="scientific">Scophthalmus maximus</name>
    <name type="common">Turbot</name>
    <name type="synonym">Psetta maxima</name>
    <dbReference type="NCBI Taxonomy" id="52904"/>
    <lineage>
        <taxon>Eukaryota</taxon>
        <taxon>Metazoa</taxon>
        <taxon>Chordata</taxon>
        <taxon>Craniata</taxon>
        <taxon>Vertebrata</taxon>
        <taxon>Euteleostomi</taxon>
        <taxon>Actinopterygii</taxon>
        <taxon>Neopterygii</taxon>
        <taxon>Teleostei</taxon>
        <taxon>Neoteleostei</taxon>
        <taxon>Acanthomorphata</taxon>
        <taxon>Carangaria</taxon>
        <taxon>Pleuronectiformes</taxon>
        <taxon>Pleuronectoidei</taxon>
        <taxon>Scophthalmidae</taxon>
        <taxon>Scophthalmus</taxon>
    </lineage>
</organism>
<comment type="caution">
    <text evidence="2">The sequence shown here is derived from an EMBL/GenBank/DDBJ whole genome shotgun (WGS) entry which is preliminary data.</text>
</comment>
<feature type="region of interest" description="Disordered" evidence="1">
    <location>
        <begin position="1"/>
        <end position="83"/>
    </location>
</feature>
<feature type="compositionally biased region" description="Basic and acidic residues" evidence="1">
    <location>
        <begin position="14"/>
        <end position="31"/>
    </location>
</feature>
<reference evidence="2 3" key="1">
    <citation type="submission" date="2019-06" db="EMBL/GenBank/DDBJ databases">
        <title>Draft genomes of female and male turbot (Scophthalmus maximus).</title>
        <authorList>
            <person name="Xu H."/>
            <person name="Xu X.-W."/>
            <person name="Shao C."/>
            <person name="Chen S."/>
        </authorList>
    </citation>
    <scope>NUCLEOTIDE SEQUENCE [LARGE SCALE GENOMIC DNA]</scope>
    <source>
        <strain evidence="2">Ysfricsl-2016a</strain>
        <tissue evidence="2">Blood</tissue>
    </source>
</reference>
<feature type="compositionally biased region" description="Basic and acidic residues" evidence="1">
    <location>
        <begin position="40"/>
        <end position="75"/>
    </location>
</feature>